<dbReference type="Proteomes" id="UP001054945">
    <property type="component" value="Unassembled WGS sequence"/>
</dbReference>
<reference evidence="1 2" key="1">
    <citation type="submission" date="2021-06" db="EMBL/GenBank/DDBJ databases">
        <title>Caerostris extrusa draft genome.</title>
        <authorList>
            <person name="Kono N."/>
            <person name="Arakawa K."/>
        </authorList>
    </citation>
    <scope>NUCLEOTIDE SEQUENCE [LARGE SCALE GENOMIC DNA]</scope>
</reference>
<organism evidence="1 2">
    <name type="scientific">Caerostris extrusa</name>
    <name type="common">Bark spider</name>
    <name type="synonym">Caerostris bankana</name>
    <dbReference type="NCBI Taxonomy" id="172846"/>
    <lineage>
        <taxon>Eukaryota</taxon>
        <taxon>Metazoa</taxon>
        <taxon>Ecdysozoa</taxon>
        <taxon>Arthropoda</taxon>
        <taxon>Chelicerata</taxon>
        <taxon>Arachnida</taxon>
        <taxon>Araneae</taxon>
        <taxon>Araneomorphae</taxon>
        <taxon>Entelegynae</taxon>
        <taxon>Araneoidea</taxon>
        <taxon>Araneidae</taxon>
        <taxon>Caerostris</taxon>
    </lineage>
</organism>
<accession>A0AAV4U6K3</accession>
<dbReference type="EMBL" id="BPLR01012356">
    <property type="protein sequence ID" value="GIY53380.1"/>
    <property type="molecule type" value="Genomic_DNA"/>
</dbReference>
<evidence type="ECO:0000313" key="1">
    <source>
        <dbReference type="EMBL" id="GIY53380.1"/>
    </source>
</evidence>
<proteinExistence type="predicted"/>
<sequence>MKKAVDELYAAWPSGWHTPLAIGQTIFIRWPPLCRQAISMTLRPNFCSSCFHRPGRGFLFHHGWGREWRLSLSPASFFRRRKSSRFRRDHLAGVIYVRLELTSWMSPLHADVDTSHRWRR</sequence>
<evidence type="ECO:0000313" key="2">
    <source>
        <dbReference type="Proteomes" id="UP001054945"/>
    </source>
</evidence>
<protein>
    <submittedName>
        <fullName evidence="1">Uncharacterized protein</fullName>
    </submittedName>
</protein>
<dbReference type="AlphaFoldDB" id="A0AAV4U6K3"/>
<keyword evidence="2" id="KW-1185">Reference proteome</keyword>
<comment type="caution">
    <text evidence="1">The sequence shown here is derived from an EMBL/GenBank/DDBJ whole genome shotgun (WGS) entry which is preliminary data.</text>
</comment>
<gene>
    <name evidence="1" type="ORF">CEXT_513471</name>
</gene>
<name>A0AAV4U6K3_CAEEX</name>